<keyword evidence="4 7" id="KW-0812">Transmembrane</keyword>
<protein>
    <submittedName>
        <fullName evidence="10">Sodium:proton antiporter</fullName>
    </submittedName>
</protein>
<feature type="transmembrane region" description="Helical" evidence="8">
    <location>
        <begin position="114"/>
        <end position="133"/>
    </location>
</feature>
<evidence type="ECO:0000256" key="4">
    <source>
        <dbReference type="ARBA" id="ARBA00022692"/>
    </source>
</evidence>
<evidence type="ECO:0000256" key="7">
    <source>
        <dbReference type="RuleBase" id="RU000320"/>
    </source>
</evidence>
<feature type="transmembrane region" description="Helical" evidence="8">
    <location>
        <begin position="6"/>
        <end position="26"/>
    </location>
</feature>
<evidence type="ECO:0000256" key="2">
    <source>
        <dbReference type="ARBA" id="ARBA00005346"/>
    </source>
</evidence>
<keyword evidence="3" id="KW-1003">Cell membrane</keyword>
<feature type="transmembrane region" description="Helical" evidence="8">
    <location>
        <begin position="382"/>
        <end position="402"/>
    </location>
</feature>
<organism evidence="10 11">
    <name type="scientific">Candidatus Oscillibacter excrementigallinarum</name>
    <dbReference type="NCBI Taxonomy" id="2838716"/>
    <lineage>
        <taxon>Bacteria</taxon>
        <taxon>Bacillati</taxon>
        <taxon>Bacillota</taxon>
        <taxon>Clostridia</taxon>
        <taxon>Eubacteriales</taxon>
        <taxon>Oscillospiraceae</taxon>
        <taxon>Oscillibacter</taxon>
    </lineage>
</organism>
<feature type="transmembrane region" description="Helical" evidence="8">
    <location>
        <begin position="33"/>
        <end position="56"/>
    </location>
</feature>
<reference evidence="10" key="2">
    <citation type="submission" date="2021-04" db="EMBL/GenBank/DDBJ databases">
        <authorList>
            <person name="Gilroy R."/>
        </authorList>
    </citation>
    <scope>NUCLEOTIDE SEQUENCE</scope>
    <source>
        <strain evidence="10">ChiBcec18-1249</strain>
    </source>
</reference>
<evidence type="ECO:0000256" key="6">
    <source>
        <dbReference type="ARBA" id="ARBA00023136"/>
    </source>
</evidence>
<feature type="transmembrane region" description="Helical" evidence="8">
    <location>
        <begin position="169"/>
        <end position="196"/>
    </location>
</feature>
<dbReference type="PANTHER" id="PTHR42703">
    <property type="entry name" value="NADH DEHYDROGENASE"/>
    <property type="match status" value="1"/>
</dbReference>
<feature type="transmembrane region" description="Helical" evidence="8">
    <location>
        <begin position="139"/>
        <end position="157"/>
    </location>
</feature>
<name>A0A9D2LJT3_9FIRM</name>
<evidence type="ECO:0000313" key="11">
    <source>
        <dbReference type="Proteomes" id="UP000823824"/>
    </source>
</evidence>
<feature type="transmembrane region" description="Helical" evidence="8">
    <location>
        <begin position="281"/>
        <end position="302"/>
    </location>
</feature>
<reference evidence="10" key="1">
    <citation type="journal article" date="2021" name="PeerJ">
        <title>Extensive microbial diversity within the chicken gut microbiome revealed by metagenomics and culture.</title>
        <authorList>
            <person name="Gilroy R."/>
            <person name="Ravi A."/>
            <person name="Getino M."/>
            <person name="Pursley I."/>
            <person name="Horton D.L."/>
            <person name="Alikhan N.F."/>
            <person name="Baker D."/>
            <person name="Gharbi K."/>
            <person name="Hall N."/>
            <person name="Watson M."/>
            <person name="Adriaenssens E.M."/>
            <person name="Foster-Nyarko E."/>
            <person name="Jarju S."/>
            <person name="Secka A."/>
            <person name="Antonio M."/>
            <person name="Oren A."/>
            <person name="Chaudhuri R.R."/>
            <person name="La Ragione R."/>
            <person name="Hildebrand F."/>
            <person name="Pallen M.J."/>
        </authorList>
    </citation>
    <scope>NUCLEOTIDE SEQUENCE</scope>
    <source>
        <strain evidence="10">ChiBcec18-1249</strain>
    </source>
</reference>
<evidence type="ECO:0000256" key="5">
    <source>
        <dbReference type="ARBA" id="ARBA00022989"/>
    </source>
</evidence>
<feature type="transmembrane region" description="Helical" evidence="8">
    <location>
        <begin position="68"/>
        <end position="93"/>
    </location>
</feature>
<dbReference type="GO" id="GO:0005886">
    <property type="term" value="C:plasma membrane"/>
    <property type="evidence" value="ECO:0007669"/>
    <property type="project" value="UniProtKB-SubCell"/>
</dbReference>
<keyword evidence="6 8" id="KW-0472">Membrane</keyword>
<sequence>MRPFVENFPFFSIFLAILAGIVTATIRSGRAAYWLTIIVCGASAVLNACVLEYTYLGDLSFTYTMGRFLAPYGNAINCGPLQALLTTAFSLVMAASLAGGRRDLFQDVLPEKQWLYFVMVDMLQASLLALTYTNDVFTGYVFIEISTIAACALVMAKDNGPNLIATIRYLFMSLVGSGLFLIGLTVLNSITGYLLMPSLAEAVAELRLSGSYPIPLTVAVGLIVAGLGVKSAMFPFHLWLPDAHGGATSASSAILSGLVLKGYIVLLLVMILRVFSMELMVELGVADVILAFGLLGMIFGSLAAMRENHIKRMLAYSSVAQVGYIFMGVGLGSMEGLIASFFHILVHACCKPLLFLCAGRLSAVSGHHKSLKNLRGSAFRDIGAGLGFSVGALSMIGIPLFGGFVSKLYFAQAAVPSGMTAMTLLTIA</sequence>
<dbReference type="InterPro" id="IPR001750">
    <property type="entry name" value="ND/Mrp_TM"/>
</dbReference>
<feature type="domain" description="NADH:quinone oxidoreductase/Mrp antiporter transmembrane" evidence="9">
    <location>
        <begin position="134"/>
        <end position="425"/>
    </location>
</feature>
<dbReference type="InterPro" id="IPR050586">
    <property type="entry name" value="CPA3_Na-H_Antiporter_D"/>
</dbReference>
<dbReference type="PANTHER" id="PTHR42703:SF1">
    <property type="entry name" value="NA(+)_H(+) ANTIPORTER SUBUNIT D1"/>
    <property type="match status" value="1"/>
</dbReference>
<feature type="transmembrane region" description="Helical" evidence="8">
    <location>
        <begin position="252"/>
        <end position="275"/>
    </location>
</feature>
<feature type="non-terminal residue" evidence="10">
    <location>
        <position position="428"/>
    </location>
</feature>
<evidence type="ECO:0000256" key="8">
    <source>
        <dbReference type="SAM" id="Phobius"/>
    </source>
</evidence>
<keyword evidence="5 8" id="KW-1133">Transmembrane helix</keyword>
<proteinExistence type="inferred from homology"/>
<evidence type="ECO:0000259" key="9">
    <source>
        <dbReference type="Pfam" id="PF00361"/>
    </source>
</evidence>
<dbReference type="Proteomes" id="UP000823824">
    <property type="component" value="Unassembled WGS sequence"/>
</dbReference>
<comment type="similarity">
    <text evidence="2">Belongs to the CPA3 antiporters (TC 2.A.63) subunit D family.</text>
</comment>
<evidence type="ECO:0000313" key="10">
    <source>
        <dbReference type="EMBL" id="HJB13833.1"/>
    </source>
</evidence>
<dbReference type="PRINTS" id="PR01434">
    <property type="entry name" value="NADHDHGNASE5"/>
</dbReference>
<evidence type="ECO:0000256" key="3">
    <source>
        <dbReference type="ARBA" id="ARBA00022475"/>
    </source>
</evidence>
<dbReference type="EMBL" id="DWZJ01000077">
    <property type="protein sequence ID" value="HJB13833.1"/>
    <property type="molecule type" value="Genomic_DNA"/>
</dbReference>
<comment type="caution">
    <text evidence="10">The sequence shown here is derived from an EMBL/GenBank/DDBJ whole genome shotgun (WGS) entry which is preliminary data.</text>
</comment>
<evidence type="ECO:0000256" key="1">
    <source>
        <dbReference type="ARBA" id="ARBA00004651"/>
    </source>
</evidence>
<dbReference type="Pfam" id="PF00361">
    <property type="entry name" value="Proton_antipo_M"/>
    <property type="match status" value="1"/>
</dbReference>
<gene>
    <name evidence="10" type="ORF">H9787_08985</name>
</gene>
<feature type="transmembrane region" description="Helical" evidence="8">
    <location>
        <begin position="216"/>
        <end position="240"/>
    </location>
</feature>
<dbReference type="AlphaFoldDB" id="A0A9D2LJT3"/>
<comment type="subcellular location">
    <subcellularLocation>
        <location evidence="1">Cell membrane</location>
        <topology evidence="1">Multi-pass membrane protein</topology>
    </subcellularLocation>
    <subcellularLocation>
        <location evidence="7">Membrane</location>
        <topology evidence="7">Multi-pass membrane protein</topology>
    </subcellularLocation>
</comment>
<accession>A0A9D2LJT3</accession>